<evidence type="ECO:0000256" key="1">
    <source>
        <dbReference type="ARBA" id="ARBA00023002"/>
    </source>
</evidence>
<feature type="domain" description="NADP-dependent oxidoreductase" evidence="2">
    <location>
        <begin position="7"/>
        <end position="306"/>
    </location>
</feature>
<accession>A0A4Z0A8N6</accession>
<dbReference type="Proteomes" id="UP000298061">
    <property type="component" value="Unassembled WGS sequence"/>
</dbReference>
<dbReference type="Pfam" id="PF00248">
    <property type="entry name" value="Aldo_ket_red"/>
    <property type="match status" value="1"/>
</dbReference>
<comment type="caution">
    <text evidence="3">The sequence shown here is derived from an EMBL/GenBank/DDBJ whole genome shotgun (WGS) entry which is preliminary data.</text>
</comment>
<dbReference type="SUPFAM" id="SSF51430">
    <property type="entry name" value="NAD(P)-linked oxidoreductase"/>
    <property type="match status" value="1"/>
</dbReference>
<dbReference type="AlphaFoldDB" id="A0A4Z0A8N6"/>
<dbReference type="OrthoDB" id="2310150at2759"/>
<dbReference type="Gene3D" id="3.20.20.100">
    <property type="entry name" value="NADP-dependent oxidoreductase domain"/>
    <property type="match status" value="1"/>
</dbReference>
<evidence type="ECO:0000313" key="4">
    <source>
        <dbReference type="Proteomes" id="UP000298061"/>
    </source>
</evidence>
<dbReference type="PANTHER" id="PTHR43364:SF4">
    <property type="entry name" value="NAD(P)-LINKED OXIDOREDUCTASE SUPERFAMILY PROTEIN"/>
    <property type="match status" value="1"/>
</dbReference>
<keyword evidence="1" id="KW-0560">Oxidoreductase</keyword>
<reference evidence="3 4" key="1">
    <citation type="submission" date="2019-02" db="EMBL/GenBank/DDBJ databases">
        <title>Genome sequencing of the rare red list fungi Hericium alpestre (H. flagellum).</title>
        <authorList>
            <person name="Buettner E."/>
            <person name="Kellner H."/>
        </authorList>
    </citation>
    <scope>NUCLEOTIDE SEQUENCE [LARGE SCALE GENOMIC DNA]</scope>
    <source>
        <strain evidence="3 4">DSM 108284</strain>
    </source>
</reference>
<dbReference type="GO" id="GO:0016491">
    <property type="term" value="F:oxidoreductase activity"/>
    <property type="evidence" value="ECO:0007669"/>
    <property type="project" value="UniProtKB-KW"/>
</dbReference>
<protein>
    <recommendedName>
        <fullName evidence="2">NADP-dependent oxidoreductase domain-containing protein</fullName>
    </recommendedName>
</protein>
<sequence length="321" mass="35214">MPARIPLFFGTATIGAAGHTAVRVTKTEDAQALLDGFFKHGYTEVDTARLYGDGTTEEALSKVDLKGASLDTKVMPLKPGDHSPERLRATLDQSIGALHPHKIRTFYLHAPDRSVPFEDTLCTVNELYKEGKFTAFGLSNFPAWEDQVVSICKAHGWIQPTVYQGLYNAISRTMEAELIPAIRKLGLRLVTFNPLAGGFFSGKALLDPEALDKSDPFHPDNGWLGPALRKRYLKDGQLEALKLLQEVAEKNNLTLAEIGYRWIHHHSLLQPGDGIIFGASSVAHLEQNITNAEKGPLPDDVVAAIDLAHKVVGLDAPFYAR</sequence>
<gene>
    <name evidence="3" type="ORF">EWM64_g1380</name>
</gene>
<dbReference type="CDD" id="cd19075">
    <property type="entry name" value="AKR_AKR7A1-5"/>
    <property type="match status" value="1"/>
</dbReference>
<evidence type="ECO:0000313" key="3">
    <source>
        <dbReference type="EMBL" id="TFY82634.1"/>
    </source>
</evidence>
<dbReference type="STRING" id="135208.A0A4Z0A8N6"/>
<evidence type="ECO:0000259" key="2">
    <source>
        <dbReference type="Pfam" id="PF00248"/>
    </source>
</evidence>
<dbReference type="EMBL" id="SFCI01000091">
    <property type="protein sequence ID" value="TFY82634.1"/>
    <property type="molecule type" value="Genomic_DNA"/>
</dbReference>
<dbReference type="InterPro" id="IPR023210">
    <property type="entry name" value="NADP_OxRdtase_dom"/>
</dbReference>
<keyword evidence="4" id="KW-1185">Reference proteome</keyword>
<proteinExistence type="predicted"/>
<dbReference type="InterPro" id="IPR050523">
    <property type="entry name" value="AKR_Detox_Biosynth"/>
</dbReference>
<dbReference type="PANTHER" id="PTHR43364">
    <property type="entry name" value="NADH-SPECIFIC METHYLGLYOXAL REDUCTASE-RELATED"/>
    <property type="match status" value="1"/>
</dbReference>
<dbReference type="InterPro" id="IPR036812">
    <property type="entry name" value="NAD(P)_OxRdtase_dom_sf"/>
</dbReference>
<name>A0A4Z0A8N6_9AGAM</name>
<organism evidence="3 4">
    <name type="scientific">Hericium alpestre</name>
    <dbReference type="NCBI Taxonomy" id="135208"/>
    <lineage>
        <taxon>Eukaryota</taxon>
        <taxon>Fungi</taxon>
        <taxon>Dikarya</taxon>
        <taxon>Basidiomycota</taxon>
        <taxon>Agaricomycotina</taxon>
        <taxon>Agaricomycetes</taxon>
        <taxon>Russulales</taxon>
        <taxon>Hericiaceae</taxon>
        <taxon>Hericium</taxon>
    </lineage>
</organism>